<name>A0A1Q5PBS9_9BACT</name>
<dbReference type="STRING" id="1797110.A3841_00880"/>
<dbReference type="GO" id="GO:0003677">
    <property type="term" value="F:DNA binding"/>
    <property type="evidence" value="ECO:0007669"/>
    <property type="project" value="InterPro"/>
</dbReference>
<accession>A0A1Q5PBS9</accession>
<dbReference type="InterPro" id="IPR041657">
    <property type="entry name" value="HTH_17"/>
</dbReference>
<dbReference type="NCBIfam" id="TIGR01764">
    <property type="entry name" value="excise"/>
    <property type="match status" value="1"/>
</dbReference>
<comment type="caution">
    <text evidence="2">The sequence shown here is derived from an EMBL/GenBank/DDBJ whole genome shotgun (WGS) entry which is preliminary data.</text>
</comment>
<protein>
    <submittedName>
        <fullName evidence="2">Excisionase</fullName>
    </submittedName>
</protein>
<feature type="domain" description="Helix-turn-helix" evidence="1">
    <location>
        <begin position="69"/>
        <end position="117"/>
    </location>
</feature>
<evidence type="ECO:0000313" key="3">
    <source>
        <dbReference type="Proteomes" id="UP000186551"/>
    </source>
</evidence>
<sequence>MSSNIRIQRICQHCGEEFTAKTTVTQYCGDPCSKKAYKVKQRKSKIEASNQLTKSVILKPVEELKAKEFLSISETCQLLGLSRWTVWRAIKANELPAAKVGRRSIIKRTHLDQMFEKAAPAVPTLQPKNHIIQVSDCYTLTEVQQLYSISEKALYEVIKRNRIPKIKEGIYAYVPKVEIDKLLGAKAV</sequence>
<feature type="domain" description="Helix-turn-helix" evidence="1">
    <location>
        <begin position="138"/>
        <end position="183"/>
    </location>
</feature>
<dbReference type="InterPro" id="IPR010093">
    <property type="entry name" value="SinI_DNA-bd"/>
</dbReference>
<organism evidence="2 3">
    <name type="scientific">Pontibacter flavimaris</name>
    <dbReference type="NCBI Taxonomy" id="1797110"/>
    <lineage>
        <taxon>Bacteria</taxon>
        <taxon>Pseudomonadati</taxon>
        <taxon>Bacteroidota</taxon>
        <taxon>Cytophagia</taxon>
        <taxon>Cytophagales</taxon>
        <taxon>Hymenobacteraceae</taxon>
        <taxon>Pontibacter</taxon>
    </lineage>
</organism>
<dbReference type="EMBL" id="LVWA01000008">
    <property type="protein sequence ID" value="OKL39647.1"/>
    <property type="molecule type" value="Genomic_DNA"/>
</dbReference>
<reference evidence="2 3" key="1">
    <citation type="submission" date="2016-03" db="EMBL/GenBank/DDBJ databases">
        <title>Genome sequence of Pontibacter sp. nov., of the family cytophagaceae, isolated from marine sediment of the Yellow Sea, China.</title>
        <authorList>
            <person name="Zhang G."/>
            <person name="Zhang R."/>
        </authorList>
    </citation>
    <scope>NUCLEOTIDE SEQUENCE [LARGE SCALE GENOMIC DNA]</scope>
    <source>
        <strain evidence="2 3">S10-8</strain>
    </source>
</reference>
<dbReference type="Proteomes" id="UP000186551">
    <property type="component" value="Unassembled WGS sequence"/>
</dbReference>
<dbReference type="AlphaFoldDB" id="A0A1Q5PBS9"/>
<dbReference type="OrthoDB" id="1003442at2"/>
<proteinExistence type="predicted"/>
<gene>
    <name evidence="2" type="ORF">A3841_00880</name>
</gene>
<dbReference type="RefSeq" id="WP_073852985.1">
    <property type="nucleotide sequence ID" value="NZ_LVWA01000008.1"/>
</dbReference>
<evidence type="ECO:0000259" key="1">
    <source>
        <dbReference type="Pfam" id="PF12728"/>
    </source>
</evidence>
<evidence type="ECO:0000313" key="2">
    <source>
        <dbReference type="EMBL" id="OKL39647.1"/>
    </source>
</evidence>
<keyword evidence="3" id="KW-1185">Reference proteome</keyword>
<dbReference type="Pfam" id="PF12728">
    <property type="entry name" value="HTH_17"/>
    <property type="match status" value="2"/>
</dbReference>